<dbReference type="EMBL" id="CM000784">
    <property type="protein sequence ID" value="AQK91777.1"/>
    <property type="molecule type" value="Genomic_DNA"/>
</dbReference>
<dbReference type="InterPro" id="IPR044793">
    <property type="entry name" value="SIS3"/>
</dbReference>
<accession>A0A1D6FJ40</accession>
<protein>
    <submittedName>
        <fullName evidence="1">E3 ubiquitin-protein ligase SIS3</fullName>
    </submittedName>
</protein>
<dbReference type="STRING" id="4577.A0A1D6FJ40"/>
<dbReference type="InParanoid" id="A0A1D6FJ40"/>
<organism evidence="1">
    <name type="scientific">Zea mays</name>
    <name type="common">Maize</name>
    <dbReference type="NCBI Taxonomy" id="4577"/>
    <lineage>
        <taxon>Eukaryota</taxon>
        <taxon>Viridiplantae</taxon>
        <taxon>Streptophyta</taxon>
        <taxon>Embryophyta</taxon>
        <taxon>Tracheophyta</taxon>
        <taxon>Spermatophyta</taxon>
        <taxon>Magnoliopsida</taxon>
        <taxon>Liliopsida</taxon>
        <taxon>Poales</taxon>
        <taxon>Poaceae</taxon>
        <taxon>PACMAD clade</taxon>
        <taxon>Panicoideae</taxon>
        <taxon>Andropogonodae</taxon>
        <taxon>Andropogoneae</taxon>
        <taxon>Tripsacinae</taxon>
        <taxon>Zea</taxon>
    </lineage>
</organism>
<gene>
    <name evidence="1" type="ORF">ZEAMMB73_Zm00001d009362</name>
</gene>
<proteinExistence type="predicted"/>
<name>A0A1D6FJ40_MAIZE</name>
<dbReference type="GO" id="GO:0010182">
    <property type="term" value="P:sugar mediated signaling pathway"/>
    <property type="evidence" value="ECO:0007669"/>
    <property type="project" value="InterPro"/>
</dbReference>
<dbReference type="GO" id="GO:0004842">
    <property type="term" value="F:ubiquitin-protein transferase activity"/>
    <property type="evidence" value="ECO:0007669"/>
    <property type="project" value="InterPro"/>
</dbReference>
<dbReference type="PANTHER" id="PTHR47179:SF1">
    <property type="entry name" value="E3 UBIQUITIN-PROTEIN LIGASE SIS3"/>
    <property type="match status" value="1"/>
</dbReference>
<dbReference type="AlphaFoldDB" id="A0A1D6FJ40"/>
<reference evidence="1" key="1">
    <citation type="submission" date="2015-12" db="EMBL/GenBank/DDBJ databases">
        <title>Update maize B73 reference genome by single molecule sequencing technologies.</title>
        <authorList>
            <consortium name="Maize Genome Sequencing Project"/>
            <person name="Ware D."/>
        </authorList>
    </citation>
    <scope>NUCLEOTIDE SEQUENCE</scope>
    <source>
        <tissue evidence="1">Seedling</tissue>
    </source>
</reference>
<evidence type="ECO:0000313" key="1">
    <source>
        <dbReference type="EMBL" id="AQK91777.1"/>
    </source>
</evidence>
<dbReference type="PANTHER" id="PTHR47179">
    <property type="entry name" value="E3 UBIQUITIN-PROTEIN LIGASE SIS3"/>
    <property type="match status" value="1"/>
</dbReference>
<sequence length="277" mass="31074">MLRRRREAHSPAMSRITTVSPLPPRSLSPRQAFGRIGVASLRCQRRTPPLPPQCFRLLAGLSSALNKRTKTMPMRGVDFKWYDGFFLSMLATSVYPTPPDNPLPTSSIFIIWIPSLPLFFLSTLSRYIGKNSFLSSVEDIRTTSLKIASAVIHCFNCLPATGGLHHCLHLPPPNVVFIFRLLMFLDNGLAAGMGLDLGWQQRYARFCGRIIVLSVLVLLLYPFLWVWTVIGTLWFSTARGCLPEEGQKWGFLIWLLFSYCGLACIAFVAIGKVIVIL</sequence>